<reference evidence="1 2" key="1">
    <citation type="submission" date="2016-07" db="EMBL/GenBank/DDBJ databases">
        <title>Genome analysis of Flavihumibacter stibioxidans YS-17.</title>
        <authorList>
            <person name="Shi K."/>
            <person name="Han Y."/>
            <person name="Wang G."/>
        </authorList>
    </citation>
    <scope>NUCLEOTIDE SEQUENCE [LARGE SCALE GENOMIC DNA]</scope>
    <source>
        <strain evidence="1 2">YS-17</strain>
    </source>
</reference>
<sequence>MQARMQQPMRQDLNMGLISLPGYQVYEYQLVLAIPESLREKLRKAKIQLYENNGWPVPKSNAIFLPLVKFRQRQLLEEKVVRSMNQMIMGWRPFCLTLKDYRSQPTHSIVIPVASRSDQSGNQALSTCTRDLKSIQHLLRADKEHAAWFPADHQVVLASRLGPGQFEKAWQQYSSRHFTGQCLVDACLLLKRRTGELHWQIVQRFELRDLPVGVRQGTLFGA</sequence>
<dbReference type="Gene3D" id="3.90.1140.10">
    <property type="entry name" value="Cyclic phosphodiesterase"/>
    <property type="match status" value="1"/>
</dbReference>
<dbReference type="EMBL" id="MBUA01000012">
    <property type="protein sequence ID" value="MBC6491046.1"/>
    <property type="molecule type" value="Genomic_DNA"/>
</dbReference>
<organism evidence="1 2">
    <name type="scientific">Flavihumibacter stibioxidans</name>
    <dbReference type="NCBI Taxonomy" id="1834163"/>
    <lineage>
        <taxon>Bacteria</taxon>
        <taxon>Pseudomonadati</taxon>
        <taxon>Bacteroidota</taxon>
        <taxon>Chitinophagia</taxon>
        <taxon>Chitinophagales</taxon>
        <taxon>Chitinophagaceae</taxon>
        <taxon>Flavihumibacter</taxon>
    </lineage>
</organism>
<accession>A0ABR7M8U2</accession>
<gene>
    <name evidence="1" type="ORF">BC349_08390</name>
</gene>
<keyword evidence="2" id="KW-1185">Reference proteome</keyword>
<evidence type="ECO:0000313" key="2">
    <source>
        <dbReference type="Proteomes" id="UP000765802"/>
    </source>
</evidence>
<name>A0ABR7M8U2_9BACT</name>
<dbReference type="Proteomes" id="UP000765802">
    <property type="component" value="Unassembled WGS sequence"/>
</dbReference>
<proteinExistence type="predicted"/>
<evidence type="ECO:0008006" key="3">
    <source>
        <dbReference type="Google" id="ProtNLM"/>
    </source>
</evidence>
<comment type="caution">
    <text evidence="1">The sequence shown here is derived from an EMBL/GenBank/DDBJ whole genome shotgun (WGS) entry which is preliminary data.</text>
</comment>
<protein>
    <recommendedName>
        <fullName evidence="3">2'-5' RNA ligase</fullName>
    </recommendedName>
</protein>
<dbReference type="RefSeq" id="WP_187256376.1">
    <property type="nucleotide sequence ID" value="NZ_JBHULF010000014.1"/>
</dbReference>
<evidence type="ECO:0000313" key="1">
    <source>
        <dbReference type="EMBL" id="MBC6491046.1"/>
    </source>
</evidence>